<dbReference type="Gene3D" id="1.50.10.10">
    <property type="match status" value="1"/>
</dbReference>
<keyword evidence="4" id="KW-1185">Reference proteome</keyword>
<evidence type="ECO:0000259" key="2">
    <source>
        <dbReference type="Pfam" id="PF22124"/>
    </source>
</evidence>
<dbReference type="SUPFAM" id="SSF48208">
    <property type="entry name" value="Six-hairpin glycosidases"/>
    <property type="match status" value="1"/>
</dbReference>
<reference evidence="3 4" key="1">
    <citation type="submission" date="2019-04" db="EMBL/GenBank/DDBJ databases">
        <title>Cohnella sp. nov. isolated from preserved vegetables.</title>
        <authorList>
            <person name="Lin S.-Y."/>
            <person name="Hung M.-H."/>
            <person name="Young C.-C."/>
        </authorList>
    </citation>
    <scope>NUCLEOTIDE SEQUENCE [LARGE SCALE GENOMIC DNA]</scope>
    <source>
        <strain evidence="3 4">CC-MHH1044</strain>
    </source>
</reference>
<name>A0A4S4BKI8_9BACL</name>
<dbReference type="PANTHER" id="PTHR31084:SF0">
    <property type="entry name" value="ALPHA-L-FUCOSIDASE 2"/>
    <property type="match status" value="1"/>
</dbReference>
<dbReference type="GO" id="GO:0004560">
    <property type="term" value="F:alpha-L-fucosidase activity"/>
    <property type="evidence" value="ECO:0007669"/>
    <property type="project" value="InterPro"/>
</dbReference>
<dbReference type="InterPro" id="IPR027414">
    <property type="entry name" value="GH95_N_dom"/>
</dbReference>
<dbReference type="GO" id="GO:0005975">
    <property type="term" value="P:carbohydrate metabolic process"/>
    <property type="evidence" value="ECO:0007669"/>
    <property type="project" value="InterPro"/>
</dbReference>
<feature type="domain" description="Glycosyl hydrolase family 95 catalytic" evidence="2">
    <location>
        <begin position="276"/>
        <end position="702"/>
    </location>
</feature>
<keyword evidence="3" id="KW-0378">Hydrolase</keyword>
<dbReference type="Proteomes" id="UP000310636">
    <property type="component" value="Unassembled WGS sequence"/>
</dbReference>
<organism evidence="3 4">
    <name type="scientific">Cohnella fermenti</name>
    <dbReference type="NCBI Taxonomy" id="2565925"/>
    <lineage>
        <taxon>Bacteria</taxon>
        <taxon>Bacillati</taxon>
        <taxon>Bacillota</taxon>
        <taxon>Bacilli</taxon>
        <taxon>Bacillales</taxon>
        <taxon>Paenibacillaceae</taxon>
        <taxon>Cohnella</taxon>
    </lineage>
</organism>
<dbReference type="InterPro" id="IPR054363">
    <property type="entry name" value="GH95_cat"/>
</dbReference>
<gene>
    <name evidence="3" type="ORF">E6C55_22585</name>
</gene>
<dbReference type="InterPro" id="IPR016518">
    <property type="entry name" value="Alpha-L-fucosidase"/>
</dbReference>
<comment type="caution">
    <text evidence="3">The sequence shown here is derived from an EMBL/GenBank/DDBJ whole genome shotgun (WGS) entry which is preliminary data.</text>
</comment>
<dbReference type="InterPro" id="IPR008928">
    <property type="entry name" value="6-hairpin_glycosidase_sf"/>
</dbReference>
<dbReference type="InterPro" id="IPR012341">
    <property type="entry name" value="6hp_glycosidase-like_sf"/>
</dbReference>
<dbReference type="Pfam" id="PF22124">
    <property type="entry name" value="Glyco_hydro_95_cat"/>
    <property type="match status" value="1"/>
</dbReference>
<dbReference type="OrthoDB" id="9802600at2"/>
<dbReference type="EMBL" id="SSOB01000033">
    <property type="protein sequence ID" value="THF75252.1"/>
    <property type="molecule type" value="Genomic_DNA"/>
</dbReference>
<proteinExistence type="predicted"/>
<accession>A0A4S4BKI8</accession>
<dbReference type="PIRSF" id="PIRSF007663">
    <property type="entry name" value="UCP007663"/>
    <property type="match status" value="1"/>
</dbReference>
<dbReference type="AlphaFoldDB" id="A0A4S4BKI8"/>
<dbReference type="RefSeq" id="WP_136372084.1">
    <property type="nucleotide sequence ID" value="NZ_SSOB01000033.1"/>
</dbReference>
<evidence type="ECO:0000259" key="1">
    <source>
        <dbReference type="Pfam" id="PF14498"/>
    </source>
</evidence>
<evidence type="ECO:0000313" key="4">
    <source>
        <dbReference type="Proteomes" id="UP000310636"/>
    </source>
</evidence>
<sequence length="800" mass="88380">MRNRLILNYPASIWSARWKDALPAGNGSIGAAVYGGCCEETVMLTHENLWWQGTDDPVPDVSGRLPEVRRLLAERRAPEADKVLADALKERGYNPRVACPLPLGDLKWIVRAERAFADYSRTLDMETGLVTVAWADGDTRLKRELFVSRADDAVVCRLTADGPLRLGGVVWLDLHDIADARMPFGGVSALPTDAESFGEGAFVYYAARKDDGTDFGAVALVRAEGGELSPREKGLAYEGAASIQVVAKVFYDGDRSEAWPRLAAELADEASAQLGFSALLERHAALHAPIFNRMTLDLHADEAERSLSNEELLLRAYKGQAPVAMLEKMWAYGRYLLVSSSREGGNPSPLMGLWSGEYTGFWAFNMINENLQMNYWQALSGNMPETLLAVFDYFERLLDDFRENAARLYGCRGIYIPAPTSPQSGRIGIIYPHIIHWTGGAGWIAQHYYDYYLHTGDISFLRERALPFLMETATFYRDFFTIGEDGFYVSSPSNSPENTPGNYWSKLATGCEETTMETTINATMDFAIAKEVLTHLAEGMRIAGGYDEAEIAGWEAMLARIPPYQINADGAVREWMHPDFDDNYEHRHQSHVYPLFPGTEVTKEREPALFEAFVTAIRKRLVIGLKQQSGWSLAHMANSYARTGEGDLALESLDILARSCVLSNFFTVHNDWRGMGIGVDLEWAPFQIDANMGWTAALQEMLLFGVPGRLSLLPALPTRLSRGAAGPLLARGAIEASLEWDAEAGRLRAKLTAKAADADVAVTVPARFVPAGAPTEYRITLQRGQPITLAFTASEGVLAE</sequence>
<dbReference type="Pfam" id="PF14498">
    <property type="entry name" value="Glyco_hyd_65N_2"/>
    <property type="match status" value="1"/>
</dbReference>
<evidence type="ECO:0000313" key="3">
    <source>
        <dbReference type="EMBL" id="THF75252.1"/>
    </source>
</evidence>
<feature type="domain" description="Glycosyl hydrolase family 95 N-terminal" evidence="1">
    <location>
        <begin position="9"/>
        <end position="248"/>
    </location>
</feature>
<dbReference type="PANTHER" id="PTHR31084">
    <property type="entry name" value="ALPHA-L-FUCOSIDASE 2"/>
    <property type="match status" value="1"/>
</dbReference>
<protein>
    <submittedName>
        <fullName evidence="3">Glycoside hydrolase family 95 protein</fullName>
    </submittedName>
</protein>